<dbReference type="InParanoid" id="A0A317ZJ08"/>
<feature type="transmembrane region" description="Helical" evidence="1">
    <location>
        <begin position="21"/>
        <end position="39"/>
    </location>
</feature>
<gene>
    <name evidence="2" type="ORF">DDZ13_06720</name>
</gene>
<sequence length="295" mass="31957">MMLNNRLSTPRRRSAFTLIEIMVAAVITVIMIGLVVQITSEVLKIWNRSVGKLSANAEARIAMELLTSDLETALLVNNGQQWMRVEAENTVGNPTVGQTVGLKLFAPALDRPDEPGNICAIAYRLAYAPAYTGAKTNSFVLFRSLEGPRDTFDDLLGPAGDGRQLELVGDSAPFWADGSIIASDNYLAGNIVDFKIYVYGEDDAGEEIILNDIDENGIIDQGDDYIYGGNNSSEESPTSAEIFLTVVSDEGLEILALFADPAVGGAGTGFDTPEDVILQHGEVFKRRVYFQAKPL</sequence>
<keyword evidence="3" id="KW-1185">Reference proteome</keyword>
<accession>A0A317ZJ08</accession>
<name>A0A317ZJ08_9BACT</name>
<evidence type="ECO:0008006" key="4">
    <source>
        <dbReference type="Google" id="ProtNLM"/>
    </source>
</evidence>
<evidence type="ECO:0000313" key="3">
    <source>
        <dbReference type="Proteomes" id="UP000247099"/>
    </source>
</evidence>
<organism evidence="2 3">
    <name type="scientific">Coraliomargarita sinensis</name>
    <dbReference type="NCBI Taxonomy" id="2174842"/>
    <lineage>
        <taxon>Bacteria</taxon>
        <taxon>Pseudomonadati</taxon>
        <taxon>Verrucomicrobiota</taxon>
        <taxon>Opitutia</taxon>
        <taxon>Puniceicoccales</taxon>
        <taxon>Coraliomargaritaceae</taxon>
        <taxon>Coraliomargarita</taxon>
    </lineage>
</organism>
<dbReference type="EMBL" id="QHJQ01000004">
    <property type="protein sequence ID" value="PXA04227.1"/>
    <property type="molecule type" value="Genomic_DNA"/>
</dbReference>
<dbReference type="Proteomes" id="UP000247099">
    <property type="component" value="Unassembled WGS sequence"/>
</dbReference>
<evidence type="ECO:0000256" key="1">
    <source>
        <dbReference type="SAM" id="Phobius"/>
    </source>
</evidence>
<keyword evidence="1" id="KW-0812">Transmembrane</keyword>
<dbReference type="InterPro" id="IPR012902">
    <property type="entry name" value="N_methyl_site"/>
</dbReference>
<evidence type="ECO:0000313" key="2">
    <source>
        <dbReference type="EMBL" id="PXA04227.1"/>
    </source>
</evidence>
<dbReference type="OrthoDB" id="192984at2"/>
<keyword evidence="1" id="KW-0472">Membrane</keyword>
<reference evidence="2 3" key="1">
    <citation type="submission" date="2018-05" db="EMBL/GenBank/DDBJ databases">
        <title>Coraliomargarita sinensis sp. nov., isolated from a marine solar saltern.</title>
        <authorList>
            <person name="Zhou L.Y."/>
        </authorList>
    </citation>
    <scope>NUCLEOTIDE SEQUENCE [LARGE SCALE GENOMIC DNA]</scope>
    <source>
        <strain evidence="2 3">WN38</strain>
    </source>
</reference>
<comment type="caution">
    <text evidence="2">The sequence shown here is derived from an EMBL/GenBank/DDBJ whole genome shotgun (WGS) entry which is preliminary data.</text>
</comment>
<dbReference type="AlphaFoldDB" id="A0A317ZJ08"/>
<protein>
    <recommendedName>
        <fullName evidence="4">Prepilin-type cleavage/methylation domain-containing protein</fullName>
    </recommendedName>
</protein>
<dbReference type="Pfam" id="PF07963">
    <property type="entry name" value="N_methyl"/>
    <property type="match status" value="1"/>
</dbReference>
<proteinExistence type="predicted"/>
<keyword evidence="1" id="KW-1133">Transmembrane helix</keyword>